<dbReference type="Proteomes" id="UP001301869">
    <property type="component" value="Chromosome"/>
</dbReference>
<gene>
    <name evidence="1" type="ORF">P1P91_05895</name>
</gene>
<organism evidence="1 2">
    <name type="scientific">Halomonas piscis</name>
    <dbReference type="NCBI Taxonomy" id="3031727"/>
    <lineage>
        <taxon>Bacteria</taxon>
        <taxon>Pseudomonadati</taxon>
        <taxon>Pseudomonadota</taxon>
        <taxon>Gammaproteobacteria</taxon>
        <taxon>Oceanospirillales</taxon>
        <taxon>Halomonadaceae</taxon>
        <taxon>Halomonas</taxon>
    </lineage>
</organism>
<reference evidence="1 2" key="1">
    <citation type="submission" date="2023-03" db="EMBL/GenBank/DDBJ databases">
        <title>Halomonas sp. nov., isolated from Korean tranditional fermented seafood 'Jeotgal'.</title>
        <authorList>
            <person name="Kim B."/>
            <person name="Shin N.-R."/>
        </authorList>
    </citation>
    <scope>NUCLEOTIDE SEQUENCE [LARGE SCALE GENOMIC DNA]</scope>
    <source>
        <strain evidence="1 2">SG2L-4</strain>
    </source>
</reference>
<keyword evidence="2" id="KW-1185">Reference proteome</keyword>
<evidence type="ECO:0000313" key="1">
    <source>
        <dbReference type="EMBL" id="WNK21205.1"/>
    </source>
</evidence>
<dbReference type="EMBL" id="CP119391">
    <property type="protein sequence ID" value="WNK21205.1"/>
    <property type="molecule type" value="Genomic_DNA"/>
</dbReference>
<evidence type="ECO:0000313" key="2">
    <source>
        <dbReference type="Proteomes" id="UP001301869"/>
    </source>
</evidence>
<accession>A0ABY9Z3J6</accession>
<sequence length="200" mass="23001">MSKMIIFDEKVSFRTQVRVAQVHAMIKACRQLQSAYRAFQSGAIRITLPGQVGTQQMQEAWLTSTEPFLLDILSNFRHVALSNHFVCGNWETCDKLEADDPNYLSRDALRHPIDTRARIPIRRSGPNLLPQAPDFMWLRRFIHSVVTWDITAAEGEMPIRDVALCTDNWDVIADQLEHELDKAVGPDHDPWHWVRPQNSS</sequence>
<name>A0ABY9Z3J6_9GAMM</name>
<proteinExistence type="predicted"/>
<protein>
    <submittedName>
        <fullName evidence="1">Uncharacterized protein</fullName>
    </submittedName>
</protein>
<dbReference type="RefSeq" id="WP_311885188.1">
    <property type="nucleotide sequence ID" value="NZ_CP119391.1"/>
</dbReference>